<name>A0ABR3NHB0_9TELE</name>
<dbReference type="EMBL" id="JAYMGO010000004">
    <property type="protein sequence ID" value="KAL1276363.1"/>
    <property type="molecule type" value="Genomic_DNA"/>
</dbReference>
<dbReference type="Proteomes" id="UP001558613">
    <property type="component" value="Unassembled WGS sequence"/>
</dbReference>
<reference evidence="1 2" key="1">
    <citation type="submission" date="2023-09" db="EMBL/GenBank/DDBJ databases">
        <authorList>
            <person name="Wang M."/>
        </authorList>
    </citation>
    <scope>NUCLEOTIDE SEQUENCE [LARGE SCALE GENOMIC DNA]</scope>
    <source>
        <strain evidence="1">GT-2023</strain>
        <tissue evidence="1">Liver</tissue>
    </source>
</reference>
<sequence>MQCLRLTETRSILRTCLASKRFDQKQVVWCRAQKDFLFNSVVENCLDPSWMKHKHLEIKIFFQDAAQFIRRDQDQGPAVSL</sequence>
<proteinExistence type="predicted"/>
<gene>
    <name evidence="1" type="ORF">QQF64_035986</name>
</gene>
<evidence type="ECO:0000313" key="1">
    <source>
        <dbReference type="EMBL" id="KAL1276363.1"/>
    </source>
</evidence>
<accession>A0ABR3NHB0</accession>
<organism evidence="1 2">
    <name type="scientific">Cirrhinus molitorella</name>
    <name type="common">mud carp</name>
    <dbReference type="NCBI Taxonomy" id="172907"/>
    <lineage>
        <taxon>Eukaryota</taxon>
        <taxon>Metazoa</taxon>
        <taxon>Chordata</taxon>
        <taxon>Craniata</taxon>
        <taxon>Vertebrata</taxon>
        <taxon>Euteleostomi</taxon>
        <taxon>Actinopterygii</taxon>
        <taxon>Neopterygii</taxon>
        <taxon>Teleostei</taxon>
        <taxon>Ostariophysi</taxon>
        <taxon>Cypriniformes</taxon>
        <taxon>Cyprinidae</taxon>
        <taxon>Labeoninae</taxon>
        <taxon>Labeonini</taxon>
        <taxon>Cirrhinus</taxon>
    </lineage>
</organism>
<evidence type="ECO:0000313" key="2">
    <source>
        <dbReference type="Proteomes" id="UP001558613"/>
    </source>
</evidence>
<keyword evidence="2" id="KW-1185">Reference proteome</keyword>
<protein>
    <submittedName>
        <fullName evidence="1">Uncharacterized protein</fullName>
    </submittedName>
</protein>
<comment type="caution">
    <text evidence="1">The sequence shown here is derived from an EMBL/GenBank/DDBJ whole genome shotgun (WGS) entry which is preliminary data.</text>
</comment>